<evidence type="ECO:0000313" key="7">
    <source>
        <dbReference type="Proteomes" id="UP000254821"/>
    </source>
</evidence>
<evidence type="ECO:0000256" key="1">
    <source>
        <dbReference type="ARBA" id="ARBA00004141"/>
    </source>
</evidence>
<evidence type="ECO:0000256" key="3">
    <source>
        <dbReference type="ARBA" id="ARBA00022989"/>
    </source>
</evidence>
<dbReference type="InterPro" id="IPR035906">
    <property type="entry name" value="MetI-like_sf"/>
</dbReference>
<dbReference type="AlphaFoldDB" id="A0A377PN50"/>
<evidence type="ECO:0000313" key="6">
    <source>
        <dbReference type="EMBL" id="STQ81401.1"/>
    </source>
</evidence>
<feature type="transmembrane region" description="Helical" evidence="5">
    <location>
        <begin position="54"/>
        <end position="80"/>
    </location>
</feature>
<dbReference type="SUPFAM" id="SSF161098">
    <property type="entry name" value="MetI-like"/>
    <property type="match status" value="1"/>
</dbReference>
<comment type="subcellular location">
    <subcellularLocation>
        <location evidence="1">Membrane</location>
        <topology evidence="1">Multi-pass membrane protein</topology>
    </subcellularLocation>
</comment>
<evidence type="ECO:0000256" key="4">
    <source>
        <dbReference type="ARBA" id="ARBA00023136"/>
    </source>
</evidence>
<reference evidence="6 7" key="1">
    <citation type="submission" date="2018-06" db="EMBL/GenBank/DDBJ databases">
        <authorList>
            <consortium name="Pathogen Informatics"/>
            <person name="Doyle S."/>
        </authorList>
    </citation>
    <scope>NUCLEOTIDE SEQUENCE [LARGE SCALE GENOMIC DNA]</scope>
    <source>
        <strain evidence="6 7">NCTC8105</strain>
    </source>
</reference>
<dbReference type="Proteomes" id="UP000254821">
    <property type="component" value="Unassembled WGS sequence"/>
</dbReference>
<evidence type="ECO:0000256" key="5">
    <source>
        <dbReference type="SAM" id="Phobius"/>
    </source>
</evidence>
<dbReference type="GO" id="GO:0016020">
    <property type="term" value="C:membrane"/>
    <property type="evidence" value="ECO:0007669"/>
    <property type="project" value="UniProtKB-SubCell"/>
</dbReference>
<dbReference type="PANTHER" id="PTHR43470:SF6">
    <property type="entry name" value="PHOSPHATE TRANSPORT SYSTEM PERMEASE PROTEIN PSTA"/>
    <property type="match status" value="1"/>
</dbReference>
<dbReference type="PANTHER" id="PTHR43470">
    <property type="entry name" value="PHOSPHATE TRANSPORT SYSTEM PERMEASE PROTEIN PSTA-RELATED"/>
    <property type="match status" value="1"/>
</dbReference>
<sequence length="113" mass="13060">MGVQREIPVYEIHDAWMPNAMSTSGKVRHWAKQIKKFMVDNPRESNTEGGVFPALFGTMLMVILMSVIVMPLGVIAAVYLHEYARKNWFTRFDPYCRGSTWRACRRLYMGSLV</sequence>
<dbReference type="EMBL" id="UGHP01000001">
    <property type="protein sequence ID" value="STQ81401.1"/>
    <property type="molecule type" value="Genomic_DNA"/>
</dbReference>
<evidence type="ECO:0000256" key="2">
    <source>
        <dbReference type="ARBA" id="ARBA00022692"/>
    </source>
</evidence>
<dbReference type="Gene3D" id="1.10.3720.10">
    <property type="entry name" value="MetI-like"/>
    <property type="match status" value="1"/>
</dbReference>
<name>A0A377PN50_HAFAL</name>
<gene>
    <name evidence="6" type="ORF">NCTC8105_03581</name>
</gene>
<keyword evidence="3 5" id="KW-1133">Transmembrane helix</keyword>
<keyword evidence="2 5" id="KW-0812">Transmembrane</keyword>
<proteinExistence type="predicted"/>
<organism evidence="6 7">
    <name type="scientific">Hafnia alvei</name>
    <dbReference type="NCBI Taxonomy" id="569"/>
    <lineage>
        <taxon>Bacteria</taxon>
        <taxon>Pseudomonadati</taxon>
        <taxon>Pseudomonadota</taxon>
        <taxon>Gammaproteobacteria</taxon>
        <taxon>Enterobacterales</taxon>
        <taxon>Hafniaceae</taxon>
        <taxon>Hafnia</taxon>
    </lineage>
</organism>
<keyword evidence="4 5" id="KW-0472">Membrane</keyword>
<protein>
    <submittedName>
        <fullName evidence="6">Phosphate transporter permease subunit PtsA</fullName>
    </submittedName>
</protein>
<accession>A0A377PN50</accession>